<accession>A0A4Y2KSB1</accession>
<dbReference type="EMBL" id="BGPR01004968">
    <property type="protein sequence ID" value="GBN05444.1"/>
    <property type="molecule type" value="Genomic_DNA"/>
</dbReference>
<sequence length="78" mass="8280">MPARPSLTASLLPGGLNSMCLNVVELAPETVNQTVLLYLKEEGSSVASKKATPTIRHITDRPAHAGNRNDGTTNPLSR</sequence>
<protein>
    <submittedName>
        <fullName evidence="2">Uncharacterized protein</fullName>
    </submittedName>
</protein>
<name>A0A4Y2KSB1_ARAVE</name>
<comment type="caution">
    <text evidence="2">The sequence shown here is derived from an EMBL/GenBank/DDBJ whole genome shotgun (WGS) entry which is preliminary data.</text>
</comment>
<dbReference type="AlphaFoldDB" id="A0A4Y2KSB1"/>
<gene>
    <name evidence="2" type="ORF">AVEN_255580_1</name>
</gene>
<keyword evidence="3" id="KW-1185">Reference proteome</keyword>
<evidence type="ECO:0000313" key="2">
    <source>
        <dbReference type="EMBL" id="GBN05444.1"/>
    </source>
</evidence>
<feature type="compositionally biased region" description="Polar residues" evidence="1">
    <location>
        <begin position="69"/>
        <end position="78"/>
    </location>
</feature>
<evidence type="ECO:0000256" key="1">
    <source>
        <dbReference type="SAM" id="MobiDB-lite"/>
    </source>
</evidence>
<dbReference type="Proteomes" id="UP000499080">
    <property type="component" value="Unassembled WGS sequence"/>
</dbReference>
<evidence type="ECO:0000313" key="3">
    <source>
        <dbReference type="Proteomes" id="UP000499080"/>
    </source>
</evidence>
<proteinExistence type="predicted"/>
<reference evidence="2 3" key="1">
    <citation type="journal article" date="2019" name="Sci. Rep.">
        <title>Orb-weaving spider Araneus ventricosus genome elucidates the spidroin gene catalogue.</title>
        <authorList>
            <person name="Kono N."/>
            <person name="Nakamura H."/>
            <person name="Ohtoshi R."/>
            <person name="Moran D.A.P."/>
            <person name="Shinohara A."/>
            <person name="Yoshida Y."/>
            <person name="Fujiwara M."/>
            <person name="Mori M."/>
            <person name="Tomita M."/>
            <person name="Arakawa K."/>
        </authorList>
    </citation>
    <scope>NUCLEOTIDE SEQUENCE [LARGE SCALE GENOMIC DNA]</scope>
</reference>
<feature type="region of interest" description="Disordered" evidence="1">
    <location>
        <begin position="48"/>
        <end position="78"/>
    </location>
</feature>
<organism evidence="2 3">
    <name type="scientific">Araneus ventricosus</name>
    <name type="common">Orbweaver spider</name>
    <name type="synonym">Epeira ventricosa</name>
    <dbReference type="NCBI Taxonomy" id="182803"/>
    <lineage>
        <taxon>Eukaryota</taxon>
        <taxon>Metazoa</taxon>
        <taxon>Ecdysozoa</taxon>
        <taxon>Arthropoda</taxon>
        <taxon>Chelicerata</taxon>
        <taxon>Arachnida</taxon>
        <taxon>Araneae</taxon>
        <taxon>Araneomorphae</taxon>
        <taxon>Entelegynae</taxon>
        <taxon>Araneoidea</taxon>
        <taxon>Araneidae</taxon>
        <taxon>Araneus</taxon>
    </lineage>
</organism>